<feature type="compositionally biased region" description="Pro residues" evidence="1">
    <location>
        <begin position="292"/>
        <end position="302"/>
    </location>
</feature>
<reference evidence="2 3" key="1">
    <citation type="submission" date="2023-11" db="EMBL/GenBank/DDBJ databases">
        <title>Halocaridina rubra genome assembly.</title>
        <authorList>
            <person name="Smith C."/>
        </authorList>
    </citation>
    <scope>NUCLEOTIDE SEQUENCE [LARGE SCALE GENOMIC DNA]</scope>
    <source>
        <strain evidence="2">EP-1</strain>
        <tissue evidence="2">Whole</tissue>
    </source>
</reference>
<proteinExistence type="predicted"/>
<comment type="caution">
    <text evidence="2">The sequence shown here is derived from an EMBL/GenBank/DDBJ whole genome shotgun (WGS) entry which is preliminary data.</text>
</comment>
<dbReference type="InterPro" id="IPR039041">
    <property type="entry name" value="Nav/unc-53"/>
</dbReference>
<evidence type="ECO:0000256" key="1">
    <source>
        <dbReference type="SAM" id="MobiDB-lite"/>
    </source>
</evidence>
<dbReference type="PANTHER" id="PTHR12784:SF28">
    <property type="entry name" value="PROTEIN SICKIE"/>
    <property type="match status" value="1"/>
</dbReference>
<feature type="non-terminal residue" evidence="2">
    <location>
        <position position="335"/>
    </location>
</feature>
<sequence length="335" mass="36890">MPKCGGDVTTPSNTPQNALSNCERSVHDGFATIRSGGSKRGRARSSPSVNAEPRSNNNNNLCHHACCPTYGRTWGMEPLWEEKGTVEPSGVQQVPRRDRQQLPWWEIATRRSRYRSCPAFSQASVVNALEQTMSNVTNRLERLASSPDLKESEAAELRKTAAVLRQQSSAMCQSVSSGYFTMERQLSCDSVSSVTSTVSGASMSSFASMGQRPVSATLPQHFNHNHIHQPTENLSPGDNAKIKKRSWLRSSFRRAFGRHGRKRSKQVGEGNPENGQELPMHHTVNSAVKHLAPPPPPPPPPVHTIASKHHQSVIPSSHKEITKPLPKPQAKDQTH</sequence>
<gene>
    <name evidence="2" type="ORF">SK128_007904</name>
</gene>
<dbReference type="GO" id="GO:0022008">
    <property type="term" value="P:neurogenesis"/>
    <property type="evidence" value="ECO:0007669"/>
    <property type="project" value="InterPro"/>
</dbReference>
<feature type="compositionally biased region" description="Polar residues" evidence="1">
    <location>
        <begin position="9"/>
        <end position="23"/>
    </location>
</feature>
<protein>
    <submittedName>
        <fullName evidence="2">Uncharacterized protein</fullName>
    </submittedName>
</protein>
<dbReference type="Proteomes" id="UP001381693">
    <property type="component" value="Unassembled WGS sequence"/>
</dbReference>
<organism evidence="2 3">
    <name type="scientific">Halocaridina rubra</name>
    <name type="common">Hawaiian red shrimp</name>
    <dbReference type="NCBI Taxonomy" id="373956"/>
    <lineage>
        <taxon>Eukaryota</taxon>
        <taxon>Metazoa</taxon>
        <taxon>Ecdysozoa</taxon>
        <taxon>Arthropoda</taxon>
        <taxon>Crustacea</taxon>
        <taxon>Multicrustacea</taxon>
        <taxon>Malacostraca</taxon>
        <taxon>Eumalacostraca</taxon>
        <taxon>Eucarida</taxon>
        <taxon>Decapoda</taxon>
        <taxon>Pleocyemata</taxon>
        <taxon>Caridea</taxon>
        <taxon>Atyoidea</taxon>
        <taxon>Atyidae</taxon>
        <taxon>Halocaridina</taxon>
    </lineage>
</organism>
<keyword evidence="3" id="KW-1185">Reference proteome</keyword>
<name>A0AAN8ZYH5_HALRR</name>
<evidence type="ECO:0000313" key="2">
    <source>
        <dbReference type="EMBL" id="KAK7068558.1"/>
    </source>
</evidence>
<dbReference type="PANTHER" id="PTHR12784">
    <property type="entry name" value="STEERIN"/>
    <property type="match status" value="1"/>
</dbReference>
<accession>A0AAN8ZYH5</accession>
<dbReference type="AlphaFoldDB" id="A0AAN8ZYH5"/>
<feature type="region of interest" description="Disordered" evidence="1">
    <location>
        <begin position="253"/>
        <end position="335"/>
    </location>
</feature>
<feature type="compositionally biased region" description="Basic residues" evidence="1">
    <location>
        <begin position="253"/>
        <end position="265"/>
    </location>
</feature>
<dbReference type="EMBL" id="JAXCGZ010017199">
    <property type="protein sequence ID" value="KAK7068558.1"/>
    <property type="molecule type" value="Genomic_DNA"/>
</dbReference>
<feature type="region of interest" description="Disordered" evidence="1">
    <location>
        <begin position="1"/>
        <end position="58"/>
    </location>
</feature>
<evidence type="ECO:0000313" key="3">
    <source>
        <dbReference type="Proteomes" id="UP001381693"/>
    </source>
</evidence>